<keyword evidence="4" id="KW-0862">Zinc</keyword>
<feature type="domain" description="C3H1-type" evidence="6">
    <location>
        <begin position="239"/>
        <end position="261"/>
    </location>
</feature>
<dbReference type="SMART" id="SM00028">
    <property type="entry name" value="TPR"/>
    <property type="match status" value="3"/>
</dbReference>
<dbReference type="SUPFAM" id="SSF48452">
    <property type="entry name" value="TPR-like"/>
    <property type="match status" value="1"/>
</dbReference>
<dbReference type="InterPro" id="IPR000571">
    <property type="entry name" value="Znf_CCCH"/>
</dbReference>
<dbReference type="GO" id="GO:0008270">
    <property type="term" value="F:zinc ion binding"/>
    <property type="evidence" value="ECO:0007669"/>
    <property type="project" value="UniProtKB-KW"/>
</dbReference>
<evidence type="ECO:0000313" key="8">
    <source>
        <dbReference type="Proteomes" id="UP000807306"/>
    </source>
</evidence>
<keyword evidence="4" id="KW-0863">Zinc-finger</keyword>
<gene>
    <name evidence="7" type="ORF">CPB83DRAFT_844632</name>
</gene>
<dbReference type="PROSITE" id="PS50103">
    <property type="entry name" value="ZF_C3H1"/>
    <property type="match status" value="2"/>
</dbReference>
<dbReference type="InterPro" id="IPR047150">
    <property type="entry name" value="SGT"/>
</dbReference>
<evidence type="ECO:0000256" key="1">
    <source>
        <dbReference type="ARBA" id="ARBA00022737"/>
    </source>
</evidence>
<feature type="compositionally biased region" description="Basic residues" evidence="5">
    <location>
        <begin position="410"/>
        <end position="424"/>
    </location>
</feature>
<evidence type="ECO:0000256" key="3">
    <source>
        <dbReference type="PROSITE-ProRule" id="PRU00339"/>
    </source>
</evidence>
<dbReference type="InterPro" id="IPR019734">
    <property type="entry name" value="TPR_rpt"/>
</dbReference>
<evidence type="ECO:0000259" key="6">
    <source>
        <dbReference type="PROSITE" id="PS50103"/>
    </source>
</evidence>
<feature type="repeat" description="TPR" evidence="3">
    <location>
        <begin position="113"/>
        <end position="146"/>
    </location>
</feature>
<organism evidence="7 8">
    <name type="scientific">Crepidotus variabilis</name>
    <dbReference type="NCBI Taxonomy" id="179855"/>
    <lineage>
        <taxon>Eukaryota</taxon>
        <taxon>Fungi</taxon>
        <taxon>Dikarya</taxon>
        <taxon>Basidiomycota</taxon>
        <taxon>Agaricomycotina</taxon>
        <taxon>Agaricomycetes</taxon>
        <taxon>Agaricomycetidae</taxon>
        <taxon>Agaricales</taxon>
        <taxon>Agaricineae</taxon>
        <taxon>Crepidotaceae</taxon>
        <taxon>Crepidotus</taxon>
    </lineage>
</organism>
<dbReference type="GO" id="GO:0016020">
    <property type="term" value="C:membrane"/>
    <property type="evidence" value="ECO:0007669"/>
    <property type="project" value="TreeGrafter"/>
</dbReference>
<keyword evidence="8" id="KW-1185">Reference proteome</keyword>
<protein>
    <recommendedName>
        <fullName evidence="6">C3H1-type domain-containing protein</fullName>
    </recommendedName>
</protein>
<keyword evidence="2 3" id="KW-0802">TPR repeat</keyword>
<dbReference type="InterPro" id="IPR011990">
    <property type="entry name" value="TPR-like_helical_dom_sf"/>
</dbReference>
<dbReference type="Proteomes" id="UP000807306">
    <property type="component" value="Unassembled WGS sequence"/>
</dbReference>
<name>A0A9P6JVD0_9AGAR</name>
<feature type="zinc finger region" description="C3H1-type" evidence="4">
    <location>
        <begin position="239"/>
        <end position="261"/>
    </location>
</feature>
<dbReference type="PANTHER" id="PTHR45831:SF2">
    <property type="entry name" value="LD24721P"/>
    <property type="match status" value="1"/>
</dbReference>
<feature type="domain" description="C3H1-type" evidence="6">
    <location>
        <begin position="268"/>
        <end position="296"/>
    </location>
</feature>
<evidence type="ECO:0000256" key="4">
    <source>
        <dbReference type="PROSITE-ProRule" id="PRU00723"/>
    </source>
</evidence>
<proteinExistence type="predicted"/>
<reference evidence="7" key="1">
    <citation type="submission" date="2020-11" db="EMBL/GenBank/DDBJ databases">
        <authorList>
            <consortium name="DOE Joint Genome Institute"/>
            <person name="Ahrendt S."/>
            <person name="Riley R."/>
            <person name="Andreopoulos W."/>
            <person name="Labutti K."/>
            <person name="Pangilinan J."/>
            <person name="Ruiz-Duenas F.J."/>
            <person name="Barrasa J.M."/>
            <person name="Sanchez-Garcia M."/>
            <person name="Camarero S."/>
            <person name="Miyauchi S."/>
            <person name="Serrano A."/>
            <person name="Linde D."/>
            <person name="Babiker R."/>
            <person name="Drula E."/>
            <person name="Ayuso-Fernandez I."/>
            <person name="Pacheco R."/>
            <person name="Padilla G."/>
            <person name="Ferreira P."/>
            <person name="Barriuso J."/>
            <person name="Kellner H."/>
            <person name="Castanera R."/>
            <person name="Alfaro M."/>
            <person name="Ramirez L."/>
            <person name="Pisabarro A.G."/>
            <person name="Kuo A."/>
            <person name="Tritt A."/>
            <person name="Lipzen A."/>
            <person name="He G."/>
            <person name="Yan M."/>
            <person name="Ng V."/>
            <person name="Cullen D."/>
            <person name="Martin F."/>
            <person name="Rosso M.-N."/>
            <person name="Henrissat B."/>
            <person name="Hibbett D."/>
            <person name="Martinez A.T."/>
            <person name="Grigoriev I.V."/>
        </authorList>
    </citation>
    <scope>NUCLEOTIDE SEQUENCE</scope>
    <source>
        <strain evidence="7">CBS 506.95</strain>
    </source>
</reference>
<evidence type="ECO:0000313" key="7">
    <source>
        <dbReference type="EMBL" id="KAF9533853.1"/>
    </source>
</evidence>
<sequence>MQNEIINEGAAALSINRLSSLTSTQRHQNPNYVTIQAAESSTEFLNEVVEEKKPKTKEELLAERALKRADKKLAIREKAEGFKRAGDVLCSSKNYKAAYPQYLEAIQLLGNVPDYYISLAAVYRKLTWYEEAAHAATRALTVDPHNLEARYVRGVSRLEQRLLKPAKTDFEIVLEHDSSHLLARTALGEVNQFVNQEGADTAEEVQMIDFGFPHWDYEALEVASVSDSSDCQHVGNGVPCRFYNHEGCSRGSECAYSHAPDEKSVRDDLGKNVCIYHLLDSCKFGRSKCVYSHNKDALPKRGWWNSPEKTAKVKAVLDVAETNARVARQHEALKWKAQVKEMRTWPKPPKSAGVNGKAMSPKKVSKDDPTQEVGATNGGLDEKPKEATIVEAEDETKAKPSPKTSEGAAPKKKTTRRYFGKKST</sequence>
<accession>A0A9P6JVD0</accession>
<evidence type="ECO:0000256" key="5">
    <source>
        <dbReference type="SAM" id="MobiDB-lite"/>
    </source>
</evidence>
<dbReference type="GO" id="GO:0060090">
    <property type="term" value="F:molecular adaptor activity"/>
    <property type="evidence" value="ECO:0007669"/>
    <property type="project" value="TreeGrafter"/>
</dbReference>
<dbReference type="GO" id="GO:0006620">
    <property type="term" value="P:post-translational protein targeting to endoplasmic reticulum membrane"/>
    <property type="evidence" value="ECO:0007669"/>
    <property type="project" value="TreeGrafter"/>
</dbReference>
<dbReference type="Gene3D" id="1.25.40.10">
    <property type="entry name" value="Tetratricopeptide repeat domain"/>
    <property type="match status" value="1"/>
</dbReference>
<dbReference type="PROSITE" id="PS50005">
    <property type="entry name" value="TPR"/>
    <property type="match status" value="1"/>
</dbReference>
<feature type="zinc finger region" description="C3H1-type" evidence="4">
    <location>
        <begin position="268"/>
        <end position="296"/>
    </location>
</feature>
<keyword evidence="4" id="KW-0479">Metal-binding</keyword>
<dbReference type="PANTHER" id="PTHR45831">
    <property type="entry name" value="LD24721P"/>
    <property type="match status" value="1"/>
</dbReference>
<dbReference type="SMART" id="SM00356">
    <property type="entry name" value="ZnF_C3H1"/>
    <property type="match status" value="2"/>
</dbReference>
<evidence type="ECO:0000256" key="2">
    <source>
        <dbReference type="ARBA" id="ARBA00022803"/>
    </source>
</evidence>
<dbReference type="GO" id="GO:0072380">
    <property type="term" value="C:TRC complex"/>
    <property type="evidence" value="ECO:0007669"/>
    <property type="project" value="TreeGrafter"/>
</dbReference>
<dbReference type="EMBL" id="MU157827">
    <property type="protein sequence ID" value="KAF9533853.1"/>
    <property type="molecule type" value="Genomic_DNA"/>
</dbReference>
<dbReference type="AlphaFoldDB" id="A0A9P6JVD0"/>
<feature type="region of interest" description="Disordered" evidence="5">
    <location>
        <begin position="344"/>
        <end position="424"/>
    </location>
</feature>
<keyword evidence="1" id="KW-0677">Repeat</keyword>
<dbReference type="OrthoDB" id="629492at2759"/>
<comment type="caution">
    <text evidence="7">The sequence shown here is derived from an EMBL/GenBank/DDBJ whole genome shotgun (WGS) entry which is preliminary data.</text>
</comment>
<dbReference type="Gene3D" id="3.30.1370.210">
    <property type="match status" value="1"/>
</dbReference>